<name>A0A504J3E6_9FLAO</name>
<gene>
    <name evidence="2" type="ORF">FHK87_22000</name>
</gene>
<keyword evidence="1" id="KW-1133">Transmembrane helix</keyword>
<reference evidence="2 3" key="1">
    <citation type="submission" date="2019-06" db="EMBL/GenBank/DDBJ databases">
        <authorList>
            <person name="Meng X."/>
        </authorList>
    </citation>
    <scope>NUCLEOTIDE SEQUENCE [LARGE SCALE GENOMIC DNA]</scope>
    <source>
        <strain evidence="2 3">M625</strain>
    </source>
</reference>
<evidence type="ECO:0000256" key="1">
    <source>
        <dbReference type="SAM" id="Phobius"/>
    </source>
</evidence>
<feature type="transmembrane region" description="Helical" evidence="1">
    <location>
        <begin position="91"/>
        <end position="110"/>
    </location>
</feature>
<dbReference type="EMBL" id="VFWZ01000009">
    <property type="protein sequence ID" value="TPN82103.1"/>
    <property type="molecule type" value="Genomic_DNA"/>
</dbReference>
<sequence length="155" mass="17874">MIAILVSLFYFVCVLSLKKYVSKEDINPDTLTRPTVIISAILITYIVFSVTELVFPKLSESIWYVVLAIVSMLSFSIMNFIIYVSDRYEKSLYLFITACSALIADTLLTLNEMYYYSRVFTILINITETLGLYFFVSFFVETKLIVRASQKNDLL</sequence>
<accession>A0A504J3E6</accession>
<comment type="caution">
    <text evidence="2">The sequence shown here is derived from an EMBL/GenBank/DDBJ whole genome shotgun (WGS) entry which is preliminary data.</text>
</comment>
<organism evidence="2 3">
    <name type="scientific">Aquimarina algicola</name>
    <dbReference type="NCBI Taxonomy" id="2589995"/>
    <lineage>
        <taxon>Bacteria</taxon>
        <taxon>Pseudomonadati</taxon>
        <taxon>Bacteroidota</taxon>
        <taxon>Flavobacteriia</taxon>
        <taxon>Flavobacteriales</taxon>
        <taxon>Flavobacteriaceae</taxon>
        <taxon>Aquimarina</taxon>
    </lineage>
</organism>
<keyword evidence="3" id="KW-1185">Reference proteome</keyword>
<evidence type="ECO:0000313" key="2">
    <source>
        <dbReference type="EMBL" id="TPN82103.1"/>
    </source>
</evidence>
<evidence type="ECO:0000313" key="3">
    <source>
        <dbReference type="Proteomes" id="UP000315540"/>
    </source>
</evidence>
<proteinExistence type="predicted"/>
<feature type="transmembrane region" description="Helical" evidence="1">
    <location>
        <begin position="62"/>
        <end position="85"/>
    </location>
</feature>
<dbReference type="Proteomes" id="UP000315540">
    <property type="component" value="Unassembled WGS sequence"/>
</dbReference>
<feature type="transmembrane region" description="Helical" evidence="1">
    <location>
        <begin position="34"/>
        <end position="55"/>
    </location>
</feature>
<feature type="transmembrane region" description="Helical" evidence="1">
    <location>
        <begin position="122"/>
        <end position="140"/>
    </location>
</feature>
<keyword evidence="1" id="KW-0812">Transmembrane</keyword>
<keyword evidence="1" id="KW-0472">Membrane</keyword>
<protein>
    <submittedName>
        <fullName evidence="2">Uncharacterized protein</fullName>
    </submittedName>
</protein>
<dbReference type="AlphaFoldDB" id="A0A504J3E6"/>